<feature type="non-terminal residue" evidence="1">
    <location>
        <position position="136"/>
    </location>
</feature>
<dbReference type="InterPro" id="IPR052182">
    <property type="entry name" value="Glycogen/Maltodextrin_Phosph"/>
</dbReference>
<keyword evidence="2" id="KW-1185">Reference proteome</keyword>
<comment type="caution">
    <text evidence="1">The sequence shown here is derived from an EMBL/GenBank/DDBJ whole genome shotgun (WGS) entry which is preliminary data.</text>
</comment>
<protein>
    <submittedName>
        <fullName evidence="1">DUF3417 domain-containing protein</fullName>
    </submittedName>
</protein>
<reference evidence="1" key="1">
    <citation type="submission" date="2023-02" db="EMBL/GenBank/DDBJ databases">
        <title>Georgenia sp.10Sc9-8, isolated from a soil sample collected from the Taklamakan desert.</title>
        <authorList>
            <person name="Liu S."/>
        </authorList>
    </citation>
    <scope>NUCLEOTIDE SEQUENCE</scope>
    <source>
        <strain evidence="1">10Sc9-8</strain>
    </source>
</reference>
<proteinExistence type="predicted"/>
<dbReference type="PANTHER" id="PTHR42655:SF1">
    <property type="entry name" value="GLYCOGEN PHOSPHORYLASE"/>
    <property type="match status" value="1"/>
</dbReference>
<dbReference type="SUPFAM" id="SSF53756">
    <property type="entry name" value="UDP-Glycosyltransferase/glycogen phosphorylase"/>
    <property type="match status" value="1"/>
</dbReference>
<dbReference type="Proteomes" id="UP001165561">
    <property type="component" value="Unassembled WGS sequence"/>
</dbReference>
<sequence>GLLYGAGYFTQSLTREGWQHETYPVLDPDNLPLSRLRESDGAPARVQLPLPGGRTLHAQVWVARVGRVPLLLLDSNVPENDDQARRVTDRLYGGSAEHRLQQELLLGMGGIKAVRRYCEITGTARPEVYHANEGHA</sequence>
<organism evidence="1 2">
    <name type="scientific">Georgenia halotolerans</name>
    <dbReference type="NCBI Taxonomy" id="3028317"/>
    <lineage>
        <taxon>Bacteria</taxon>
        <taxon>Bacillati</taxon>
        <taxon>Actinomycetota</taxon>
        <taxon>Actinomycetes</taxon>
        <taxon>Micrococcales</taxon>
        <taxon>Bogoriellaceae</taxon>
        <taxon>Georgenia</taxon>
    </lineage>
</organism>
<accession>A0ABT5TSF5</accession>
<dbReference type="Gene3D" id="3.40.50.2000">
    <property type="entry name" value="Glycogen Phosphorylase B"/>
    <property type="match status" value="1"/>
</dbReference>
<dbReference type="EMBL" id="JARACI010000156">
    <property type="protein sequence ID" value="MDD9204982.1"/>
    <property type="molecule type" value="Genomic_DNA"/>
</dbReference>
<evidence type="ECO:0000313" key="1">
    <source>
        <dbReference type="EMBL" id="MDD9204982.1"/>
    </source>
</evidence>
<name>A0ABT5TSF5_9MICO</name>
<gene>
    <name evidence="1" type="ORF">PU560_00715</name>
</gene>
<evidence type="ECO:0000313" key="2">
    <source>
        <dbReference type="Proteomes" id="UP001165561"/>
    </source>
</evidence>
<feature type="non-terminal residue" evidence="1">
    <location>
        <position position="1"/>
    </location>
</feature>
<dbReference type="PANTHER" id="PTHR42655">
    <property type="entry name" value="GLYCOGEN PHOSPHORYLASE"/>
    <property type="match status" value="1"/>
</dbReference>